<organism evidence="13 14">
    <name type="scientific">Tripterygium wilfordii</name>
    <name type="common">Thunder God vine</name>
    <dbReference type="NCBI Taxonomy" id="458696"/>
    <lineage>
        <taxon>Eukaryota</taxon>
        <taxon>Viridiplantae</taxon>
        <taxon>Streptophyta</taxon>
        <taxon>Embryophyta</taxon>
        <taxon>Tracheophyta</taxon>
        <taxon>Spermatophyta</taxon>
        <taxon>Magnoliopsida</taxon>
        <taxon>eudicotyledons</taxon>
        <taxon>Gunneridae</taxon>
        <taxon>Pentapetalae</taxon>
        <taxon>rosids</taxon>
        <taxon>fabids</taxon>
        <taxon>Celastrales</taxon>
        <taxon>Celastraceae</taxon>
        <taxon>Tripterygium</taxon>
    </lineage>
</organism>
<dbReference type="PANTHER" id="PTHR43874:SF146">
    <property type="entry name" value="TWO-COMPONENT RESPONSE REGULATOR-LIKE APRR9"/>
    <property type="match status" value="1"/>
</dbReference>
<evidence type="ECO:0000259" key="12">
    <source>
        <dbReference type="PROSITE" id="PS51017"/>
    </source>
</evidence>
<dbReference type="GO" id="GO:0009736">
    <property type="term" value="P:cytokinin-activated signaling pathway"/>
    <property type="evidence" value="ECO:0007669"/>
    <property type="project" value="InterPro"/>
</dbReference>
<keyword evidence="14" id="KW-1185">Reference proteome</keyword>
<evidence type="ECO:0000313" key="14">
    <source>
        <dbReference type="Proteomes" id="UP000593562"/>
    </source>
</evidence>
<dbReference type="GO" id="GO:0005634">
    <property type="term" value="C:nucleus"/>
    <property type="evidence" value="ECO:0007669"/>
    <property type="project" value="UniProtKB-SubCell"/>
</dbReference>
<dbReference type="PROSITE" id="PS50110">
    <property type="entry name" value="RESPONSE_REGULATORY"/>
    <property type="match status" value="1"/>
</dbReference>
<feature type="domain" description="Response regulatory" evidence="11">
    <location>
        <begin position="45"/>
        <end position="164"/>
    </location>
</feature>
<evidence type="ECO:0000259" key="11">
    <source>
        <dbReference type="PROSITE" id="PS50110"/>
    </source>
</evidence>
<keyword evidence="4" id="KW-0805">Transcription regulation</keyword>
<dbReference type="Pfam" id="PF00072">
    <property type="entry name" value="Response_reg"/>
    <property type="match status" value="1"/>
</dbReference>
<dbReference type="Proteomes" id="UP000593562">
    <property type="component" value="Unassembled WGS sequence"/>
</dbReference>
<dbReference type="InterPro" id="IPR001789">
    <property type="entry name" value="Sig_transdc_resp-reg_receiver"/>
</dbReference>
<protein>
    <submittedName>
        <fullName evidence="13">Pseudo-response regulator 9</fullName>
    </submittedName>
</protein>
<evidence type="ECO:0000256" key="3">
    <source>
        <dbReference type="ARBA" id="ARBA00023012"/>
    </source>
</evidence>
<evidence type="ECO:0000256" key="1">
    <source>
        <dbReference type="ARBA" id="ARBA00004123"/>
    </source>
</evidence>
<feature type="region of interest" description="Disordered" evidence="10">
    <location>
        <begin position="567"/>
        <end position="592"/>
    </location>
</feature>
<evidence type="ECO:0000256" key="7">
    <source>
        <dbReference type="ARBA" id="ARBA00023242"/>
    </source>
</evidence>
<dbReference type="InterPro" id="IPR045279">
    <property type="entry name" value="ARR-like"/>
</dbReference>
<comment type="similarity">
    <text evidence="2">Belongs to the ARR-like family.</text>
</comment>
<dbReference type="SMART" id="SM00448">
    <property type="entry name" value="REC"/>
    <property type="match status" value="1"/>
</dbReference>
<comment type="caution">
    <text evidence="8">Lacks conserved residue(s) required for the propagation of feature annotation.</text>
</comment>
<evidence type="ECO:0000256" key="10">
    <source>
        <dbReference type="SAM" id="MobiDB-lite"/>
    </source>
</evidence>
<proteinExistence type="inferred from homology"/>
<sequence length="660" mass="73819">MAAEVVVRSEGEVDVEKMKRMEEEEKRGSSEVVRWERVLPGMVLRVLLVEADDSTRHIISALLRKCNYRAVSAVPDGLTAWETLRGGPHNIDLILTEVELPSISGFALLTLVMEHDICKNIPVIMMSSNDSISMVLKCMLKGAADFLIKPVRRNELRNLWQHVWRRHAPKIEASSENNAASSQSSDYADSTYKDEEYCEKESFSQGLSKRKVGSPSNLSNTNKKKRGEFVELDEESVAPTPETEERQNKLGLEIGYQDETDSERASRHDEAHAILKPVFQAIYVGLEGHRENLNIHSDVDCCNDDVAETSHGVIDLIGTFDDRMKCNYEQFNDDDGINRIETAPHLELSLRRFCSTSSIEVPIERHILNHSIASAFSRYNHGKAWQPLFPSSTANCNGLREDANLSHELLSDELPDNTGGDSQQLDAISTCDQENISTQVVGGQAEQAFPIYVPIARYGMCAGNNHVLTRKYHKQSGLSSVWPPKESCQQELSGFPTTISVSVHNSEQVCHRSDETTNNSTDQAMHEQNKIDTMEGPGFGSSAAGQSATSSLCNGVRDHDNDGAYGSSFNGNEGKSNLPVIDDSGRAPESLDGGSLIHDRFLGMDSHRFSQREAALTKFRLKRKERCYEKKVRYQSRKRLAEQRPRVKGQFVRQVQMTLQ</sequence>
<evidence type="ECO:0000256" key="4">
    <source>
        <dbReference type="ARBA" id="ARBA00023015"/>
    </source>
</evidence>
<dbReference type="InterPro" id="IPR011006">
    <property type="entry name" value="CheY-like_superfamily"/>
</dbReference>
<accession>A0A7J7CCZ0</accession>
<keyword evidence="5" id="KW-0090">Biological rhythms</keyword>
<evidence type="ECO:0000313" key="13">
    <source>
        <dbReference type="EMBL" id="KAF5732008.1"/>
    </source>
</evidence>
<dbReference type="EMBL" id="JAAARO010000018">
    <property type="protein sequence ID" value="KAF5732008.1"/>
    <property type="molecule type" value="Genomic_DNA"/>
</dbReference>
<keyword evidence="3" id="KW-0902">Two-component regulatory system</keyword>
<name>A0A7J7CCZ0_TRIWF</name>
<evidence type="ECO:0000256" key="6">
    <source>
        <dbReference type="ARBA" id="ARBA00023163"/>
    </source>
</evidence>
<keyword evidence="6" id="KW-0804">Transcription</keyword>
<gene>
    <name evidence="13" type="ORF">HS088_TW18G00696</name>
</gene>
<evidence type="ECO:0000256" key="9">
    <source>
        <dbReference type="PROSITE-ProRule" id="PRU00357"/>
    </source>
</evidence>
<comment type="caution">
    <text evidence="13">The sequence shown here is derived from an EMBL/GenBank/DDBJ whole genome shotgun (WGS) entry which is preliminary data.</text>
</comment>
<dbReference type="PROSITE" id="PS51017">
    <property type="entry name" value="CCT"/>
    <property type="match status" value="1"/>
</dbReference>
<evidence type="ECO:0000256" key="5">
    <source>
        <dbReference type="ARBA" id="ARBA00023108"/>
    </source>
</evidence>
<keyword evidence="7 9" id="KW-0539">Nucleus</keyword>
<dbReference type="GO" id="GO:0048511">
    <property type="term" value="P:rhythmic process"/>
    <property type="evidence" value="ECO:0007669"/>
    <property type="project" value="UniProtKB-KW"/>
</dbReference>
<dbReference type="AlphaFoldDB" id="A0A7J7CCZ0"/>
<dbReference type="Pfam" id="PF06203">
    <property type="entry name" value="CCT"/>
    <property type="match status" value="1"/>
</dbReference>
<dbReference type="InParanoid" id="A0A7J7CCZ0"/>
<evidence type="ECO:0000256" key="2">
    <source>
        <dbReference type="ARBA" id="ARBA00010330"/>
    </source>
</evidence>
<dbReference type="PANTHER" id="PTHR43874">
    <property type="entry name" value="TWO-COMPONENT RESPONSE REGULATOR"/>
    <property type="match status" value="1"/>
</dbReference>
<feature type="region of interest" description="Disordered" evidence="10">
    <location>
        <begin position="208"/>
        <end position="252"/>
    </location>
</feature>
<comment type="subcellular location">
    <subcellularLocation>
        <location evidence="1 9">Nucleus</location>
    </subcellularLocation>
</comment>
<evidence type="ECO:0000256" key="8">
    <source>
        <dbReference type="PROSITE-ProRule" id="PRU00169"/>
    </source>
</evidence>
<dbReference type="GO" id="GO:0000160">
    <property type="term" value="P:phosphorelay signal transduction system"/>
    <property type="evidence" value="ECO:0007669"/>
    <property type="project" value="UniProtKB-KW"/>
</dbReference>
<dbReference type="InterPro" id="IPR010402">
    <property type="entry name" value="CCT_domain"/>
</dbReference>
<dbReference type="Gene3D" id="3.40.50.2300">
    <property type="match status" value="1"/>
</dbReference>
<reference evidence="13 14" key="1">
    <citation type="journal article" date="2020" name="Nat. Commun.">
        <title>Genome of Tripterygium wilfordii and identification of cytochrome P450 involved in triptolide biosynthesis.</title>
        <authorList>
            <person name="Tu L."/>
            <person name="Su P."/>
            <person name="Zhang Z."/>
            <person name="Gao L."/>
            <person name="Wang J."/>
            <person name="Hu T."/>
            <person name="Zhou J."/>
            <person name="Zhang Y."/>
            <person name="Zhao Y."/>
            <person name="Liu Y."/>
            <person name="Song Y."/>
            <person name="Tong Y."/>
            <person name="Lu Y."/>
            <person name="Yang J."/>
            <person name="Xu C."/>
            <person name="Jia M."/>
            <person name="Peters R.J."/>
            <person name="Huang L."/>
            <person name="Gao W."/>
        </authorList>
    </citation>
    <scope>NUCLEOTIDE SEQUENCE [LARGE SCALE GENOMIC DNA]</scope>
    <source>
        <strain evidence="14">cv. XIE 37</strain>
        <tissue evidence="13">Leaf</tissue>
    </source>
</reference>
<dbReference type="SUPFAM" id="SSF52172">
    <property type="entry name" value="CheY-like"/>
    <property type="match status" value="1"/>
</dbReference>
<feature type="domain" description="CCT" evidence="12">
    <location>
        <begin position="612"/>
        <end position="654"/>
    </location>
</feature>